<proteinExistence type="predicted"/>
<dbReference type="Pfam" id="PF16053">
    <property type="entry name" value="MRP-S34"/>
    <property type="match status" value="1"/>
</dbReference>
<dbReference type="PANTHER" id="PTHR28589">
    <property type="entry name" value="28S RIBOSOMAL PROTEIN S34, MITOCHONDRIAL"/>
    <property type="match status" value="1"/>
</dbReference>
<dbReference type="OrthoDB" id="16434at2759"/>
<dbReference type="InterPro" id="IPR032053">
    <property type="entry name" value="Ribosomal_mS34"/>
</dbReference>
<reference evidence="2" key="1">
    <citation type="submission" date="2025-08" db="UniProtKB">
        <authorList>
            <consortium name="RefSeq"/>
        </authorList>
    </citation>
    <scope>IDENTIFICATION</scope>
    <source>
        <tissue evidence="2">Whole sample</tissue>
    </source>
</reference>
<dbReference type="GO" id="GO:0003735">
    <property type="term" value="F:structural constituent of ribosome"/>
    <property type="evidence" value="ECO:0007669"/>
    <property type="project" value="InterPro"/>
</dbReference>
<dbReference type="PANTHER" id="PTHR28589:SF1">
    <property type="entry name" value="SMALL RIBOSOMAL SUBUNIT PROTEIN MS34"/>
    <property type="match status" value="1"/>
</dbReference>
<protein>
    <submittedName>
        <fullName evidence="2">28S ribosomal protein S34, mitochondrial-like</fullName>
    </submittedName>
</protein>
<keyword evidence="1" id="KW-1185">Reference proteome</keyword>
<organism evidence="1 2">
    <name type="scientific">Crassostrea virginica</name>
    <name type="common">Eastern oyster</name>
    <dbReference type="NCBI Taxonomy" id="6565"/>
    <lineage>
        <taxon>Eukaryota</taxon>
        <taxon>Metazoa</taxon>
        <taxon>Spiralia</taxon>
        <taxon>Lophotrochozoa</taxon>
        <taxon>Mollusca</taxon>
        <taxon>Bivalvia</taxon>
        <taxon>Autobranchia</taxon>
        <taxon>Pteriomorphia</taxon>
        <taxon>Ostreida</taxon>
        <taxon>Ostreoidea</taxon>
        <taxon>Ostreidae</taxon>
        <taxon>Crassostrea</taxon>
    </lineage>
</organism>
<sequence length="172" mass="19945">MKLFGRPSFFHGKSLIELAAQLKNPKGRVVSRISFERYPEKSYYILSHVELGCHKGSLTGFAWGTRVFRGFKYPTITRIDAGGKRDWRLIPKEDEEEFCKIDKVHEPKFKSDEVDTRLPPVLELVIKRNFKQRKVAFEGTPNLEGCFKWESNDLTKRGIYFDAHKSSDSQSV</sequence>
<dbReference type="AlphaFoldDB" id="A0A8B8CI06"/>
<dbReference type="Proteomes" id="UP000694844">
    <property type="component" value="Chromosome 2"/>
</dbReference>
<name>A0A8B8CI06_CRAVI</name>
<dbReference type="GO" id="GO:0005739">
    <property type="term" value="C:mitochondrion"/>
    <property type="evidence" value="ECO:0007669"/>
    <property type="project" value="InterPro"/>
</dbReference>
<dbReference type="KEGG" id="cvn:111119453"/>
<evidence type="ECO:0000313" key="2">
    <source>
        <dbReference type="RefSeq" id="XP_022315350.1"/>
    </source>
</evidence>
<evidence type="ECO:0000313" key="1">
    <source>
        <dbReference type="Proteomes" id="UP000694844"/>
    </source>
</evidence>
<gene>
    <name evidence="2" type="primary">LOC111119453</name>
</gene>
<accession>A0A8B8CI06</accession>
<dbReference type="GeneID" id="111119453"/>
<dbReference type="RefSeq" id="XP_022315350.1">
    <property type="nucleotide sequence ID" value="XM_022459642.1"/>
</dbReference>